<reference evidence="3" key="1">
    <citation type="submission" date="2022-10" db="EMBL/GenBank/DDBJ databases">
        <title>The complete genomes of actinobacterial strains from the NBC collection.</title>
        <authorList>
            <person name="Joergensen T.S."/>
            <person name="Alvarez Arevalo M."/>
            <person name="Sterndorff E.B."/>
            <person name="Faurdal D."/>
            <person name="Vuksanovic O."/>
            <person name="Mourched A.-S."/>
            <person name="Charusanti P."/>
            <person name="Shaw S."/>
            <person name="Blin K."/>
            <person name="Weber T."/>
        </authorList>
    </citation>
    <scope>NUCLEOTIDE SEQUENCE</scope>
    <source>
        <strain evidence="3">NBC_00093</strain>
    </source>
</reference>
<dbReference type="InterPro" id="IPR042171">
    <property type="entry name" value="Acyl-CoA_hotdog"/>
</dbReference>
<gene>
    <name evidence="3" type="ORF">OHA22_34295</name>
</gene>
<protein>
    <submittedName>
        <fullName evidence="3">Thioesterase family protein</fullName>
    </submittedName>
</protein>
<proteinExistence type="predicted"/>
<dbReference type="SUPFAM" id="SSF54637">
    <property type="entry name" value="Thioesterase/thiol ester dehydrase-isomerase"/>
    <property type="match status" value="1"/>
</dbReference>
<dbReference type="InterPro" id="IPR029069">
    <property type="entry name" value="HotDog_dom_sf"/>
</dbReference>
<evidence type="ECO:0000259" key="2">
    <source>
        <dbReference type="Pfam" id="PF20789"/>
    </source>
</evidence>
<evidence type="ECO:0000313" key="3">
    <source>
        <dbReference type="EMBL" id="WTT23698.1"/>
    </source>
</evidence>
<dbReference type="EMBL" id="CP108222">
    <property type="protein sequence ID" value="WTT23698.1"/>
    <property type="molecule type" value="Genomic_DNA"/>
</dbReference>
<accession>A0AAU2AJC6</accession>
<dbReference type="InterPro" id="IPR049449">
    <property type="entry name" value="TesB_ACOT8-like_N"/>
</dbReference>
<dbReference type="InterPro" id="IPR049450">
    <property type="entry name" value="ACOT8-like_C"/>
</dbReference>
<dbReference type="Gene3D" id="2.40.160.210">
    <property type="entry name" value="Acyl-CoA thioesterase, double hotdog domain"/>
    <property type="match status" value="1"/>
</dbReference>
<dbReference type="Pfam" id="PF20789">
    <property type="entry name" value="4HBT_3C"/>
    <property type="match status" value="1"/>
</dbReference>
<dbReference type="AlphaFoldDB" id="A0AAU2AJC6"/>
<feature type="domain" description="Acyl-CoA thioesterase-like C-terminal" evidence="2">
    <location>
        <begin position="132"/>
        <end position="262"/>
    </location>
</feature>
<evidence type="ECO:0000259" key="1">
    <source>
        <dbReference type="Pfam" id="PF13622"/>
    </source>
</evidence>
<feature type="domain" description="Acyl-CoA thioesterase-like N-terminal HotDog" evidence="1">
    <location>
        <begin position="30"/>
        <end position="112"/>
    </location>
</feature>
<name>A0AAU2AJC6_9ACTN</name>
<dbReference type="Pfam" id="PF13622">
    <property type="entry name" value="4HBT_3"/>
    <property type="match status" value="1"/>
</dbReference>
<sequence length="268" mass="28859">MNTGTPVPGSYYERIDEHRYKPTVHAGGAWAPDEQHFSPLGGLVVHAIDRHLAARPDTGLVLARISYDILGRLALDECEIRVETVRPGRTIELIEAVVLIAGRPVVRARAWLLAVLDTSAVAGGPDDRLTPPEALTPWPMTELWPGGYIASLDFRTLAPPRPGRTAAWVSTRLALVDGEPSSPLASYVSLVDTANGIAVRQPPTAWMFPNVDLTIHLHRMPEGPWTGLDTTVTFGPTGQGLTSSVLHDIHGPVGQAEQILTVRPIPGA</sequence>
<organism evidence="3">
    <name type="scientific">Streptomyces sp. NBC_00093</name>
    <dbReference type="NCBI Taxonomy" id="2975649"/>
    <lineage>
        <taxon>Bacteria</taxon>
        <taxon>Bacillati</taxon>
        <taxon>Actinomycetota</taxon>
        <taxon>Actinomycetes</taxon>
        <taxon>Kitasatosporales</taxon>
        <taxon>Streptomycetaceae</taxon>
        <taxon>Streptomyces</taxon>
    </lineage>
</organism>